<dbReference type="InterPro" id="IPR038973">
    <property type="entry name" value="MutL/Mlh/Pms-like"/>
</dbReference>
<organism evidence="3 4">
    <name type="scientific">Iodidimonas gelatinilytica</name>
    <dbReference type="NCBI Taxonomy" id="1236966"/>
    <lineage>
        <taxon>Bacteria</taxon>
        <taxon>Pseudomonadati</taxon>
        <taxon>Pseudomonadota</taxon>
        <taxon>Alphaproteobacteria</taxon>
        <taxon>Iodidimonadales</taxon>
        <taxon>Iodidimonadaceae</taxon>
        <taxon>Iodidimonas</taxon>
    </lineage>
</organism>
<dbReference type="GO" id="GO:0016887">
    <property type="term" value="F:ATP hydrolysis activity"/>
    <property type="evidence" value="ECO:0007669"/>
    <property type="project" value="InterPro"/>
</dbReference>
<reference evidence="3 4" key="1">
    <citation type="submission" date="2019-09" db="EMBL/GenBank/DDBJ databases">
        <title>NBRP : Genome information of microbial organism related human and environment.</title>
        <authorList>
            <person name="Hattori M."/>
            <person name="Oshima K."/>
            <person name="Inaba H."/>
            <person name="Suda W."/>
            <person name="Sakamoto M."/>
            <person name="Iino T."/>
            <person name="Kitahara M."/>
            <person name="Oshida Y."/>
            <person name="Iida T."/>
            <person name="Kudo T."/>
            <person name="Itoh T."/>
            <person name="Ohkuma M."/>
        </authorList>
    </citation>
    <scope>NUCLEOTIDE SEQUENCE [LARGE SCALE GENOMIC DNA]</scope>
    <source>
        <strain evidence="3 4">Hi-2</strain>
    </source>
</reference>
<feature type="domain" description="MutL C-terminal dimerisation" evidence="2">
    <location>
        <begin position="78"/>
        <end position="221"/>
    </location>
</feature>
<name>A0A5A7MQ58_9PROT</name>
<accession>A0A5A7MQ58</accession>
<comment type="caution">
    <text evidence="3">The sequence shown here is derived from an EMBL/GenBank/DDBJ whole genome shotgun (WGS) entry which is preliminary data.</text>
</comment>
<sequence>MGAARPAYSPVTRPAYGEKPVLGGGFHDAARTWQAPTSSVPEQSRFDSETIPVSARHEPVTQEQERAAQIEDYPLGTARGQLHETYIMAQNADGIVIVDQHAAHERLVYERMKASLEKSGVARQMLLLPDVVELDPDAASRVLARVEEFAELGLVLEPFGDGAVVVREVPALLGKVDSVRLVRDLADDLAELDQGLTLKERLEEVCATMACHGSVRAGRRLTLDEMNALLREMEATPHSGQCNHGRPTYVELKLRDVERLFGRR</sequence>
<evidence type="ECO:0000313" key="4">
    <source>
        <dbReference type="Proteomes" id="UP000322084"/>
    </source>
</evidence>
<dbReference type="SUPFAM" id="SSF118116">
    <property type="entry name" value="DNA mismatch repair protein MutL"/>
    <property type="match status" value="1"/>
</dbReference>
<dbReference type="InterPro" id="IPR037198">
    <property type="entry name" value="MutL_C_sf"/>
</dbReference>
<gene>
    <name evidence="3" type="ORF">JCM17844_07350</name>
</gene>
<dbReference type="PANTHER" id="PTHR10073:SF12">
    <property type="entry name" value="DNA MISMATCH REPAIR PROTEIN MLH1"/>
    <property type="match status" value="1"/>
</dbReference>
<dbReference type="Pfam" id="PF08676">
    <property type="entry name" value="MutL_C"/>
    <property type="match status" value="1"/>
</dbReference>
<evidence type="ECO:0000256" key="1">
    <source>
        <dbReference type="SAM" id="MobiDB-lite"/>
    </source>
</evidence>
<feature type="region of interest" description="Disordered" evidence="1">
    <location>
        <begin position="1"/>
        <end position="23"/>
    </location>
</feature>
<dbReference type="InterPro" id="IPR014790">
    <property type="entry name" value="MutL_C"/>
</dbReference>
<dbReference type="GO" id="GO:0032300">
    <property type="term" value="C:mismatch repair complex"/>
    <property type="evidence" value="ECO:0007669"/>
    <property type="project" value="InterPro"/>
</dbReference>
<dbReference type="InterPro" id="IPR042121">
    <property type="entry name" value="MutL_C_regsub"/>
</dbReference>
<dbReference type="Proteomes" id="UP000322084">
    <property type="component" value="Unassembled WGS sequence"/>
</dbReference>
<dbReference type="GO" id="GO:0140664">
    <property type="term" value="F:ATP-dependent DNA damage sensor activity"/>
    <property type="evidence" value="ECO:0007669"/>
    <property type="project" value="InterPro"/>
</dbReference>
<protein>
    <recommendedName>
        <fullName evidence="2">MutL C-terminal dimerisation domain-containing protein</fullName>
    </recommendedName>
</protein>
<dbReference type="Gene3D" id="3.30.1540.20">
    <property type="entry name" value="MutL, C-terminal domain, dimerisation subdomain"/>
    <property type="match status" value="1"/>
</dbReference>
<dbReference type="PANTHER" id="PTHR10073">
    <property type="entry name" value="DNA MISMATCH REPAIR PROTEIN MLH, PMS, MUTL"/>
    <property type="match status" value="1"/>
</dbReference>
<evidence type="ECO:0000259" key="2">
    <source>
        <dbReference type="SMART" id="SM00853"/>
    </source>
</evidence>
<dbReference type="InterPro" id="IPR042120">
    <property type="entry name" value="MutL_C_dimsub"/>
</dbReference>
<dbReference type="GO" id="GO:0006298">
    <property type="term" value="P:mismatch repair"/>
    <property type="evidence" value="ECO:0007669"/>
    <property type="project" value="InterPro"/>
</dbReference>
<dbReference type="AlphaFoldDB" id="A0A5A7MQ58"/>
<proteinExistence type="predicted"/>
<dbReference type="SMART" id="SM00853">
    <property type="entry name" value="MutL_C"/>
    <property type="match status" value="1"/>
</dbReference>
<dbReference type="EMBL" id="BKCL01000002">
    <property type="protein sequence ID" value="GEQ97098.1"/>
    <property type="molecule type" value="Genomic_DNA"/>
</dbReference>
<dbReference type="Gene3D" id="3.30.1370.100">
    <property type="entry name" value="MutL, C-terminal domain, regulatory subdomain"/>
    <property type="match status" value="1"/>
</dbReference>
<evidence type="ECO:0000313" key="3">
    <source>
        <dbReference type="EMBL" id="GEQ97098.1"/>
    </source>
</evidence>
<dbReference type="GO" id="GO:0005524">
    <property type="term" value="F:ATP binding"/>
    <property type="evidence" value="ECO:0007669"/>
    <property type="project" value="InterPro"/>
</dbReference>